<keyword evidence="3" id="KW-1185">Reference proteome</keyword>
<proteinExistence type="predicted"/>
<dbReference type="GO" id="GO:0008703">
    <property type="term" value="F:5-amino-6-(5-phosphoribosylamino)uracil reductase activity"/>
    <property type="evidence" value="ECO:0007669"/>
    <property type="project" value="InterPro"/>
</dbReference>
<evidence type="ECO:0000313" key="3">
    <source>
        <dbReference type="Proteomes" id="UP000284277"/>
    </source>
</evidence>
<reference evidence="2 3" key="1">
    <citation type="submission" date="2016-08" db="EMBL/GenBank/DDBJ databases">
        <title>A new outlook on sporulation: Clostridium algidixylanolyticum.</title>
        <authorList>
            <person name="Poppleton D.I."/>
            <person name="Gribaldo S."/>
        </authorList>
    </citation>
    <scope>NUCLEOTIDE SEQUENCE [LARGE SCALE GENOMIC DNA]</scope>
    <source>
        <strain evidence="2 3">SPL73</strain>
    </source>
</reference>
<protein>
    <submittedName>
        <fullName evidence="2">Riboflavin biosynthesis protein RibD</fullName>
    </submittedName>
</protein>
<organism evidence="2 3">
    <name type="scientific">Lacrimispora algidixylanolytica</name>
    <dbReference type="NCBI Taxonomy" id="94868"/>
    <lineage>
        <taxon>Bacteria</taxon>
        <taxon>Bacillati</taxon>
        <taxon>Bacillota</taxon>
        <taxon>Clostridia</taxon>
        <taxon>Lachnospirales</taxon>
        <taxon>Lachnospiraceae</taxon>
        <taxon>Lacrimispora</taxon>
    </lineage>
</organism>
<dbReference type="AlphaFoldDB" id="A0A419SUB3"/>
<sequence>MEYKLERKVILYIGISLDGYIADEKGKVDWLMGQDPSYEGDYGYETFSKQVDTVLMGYNTYHQVVTELSPDEWVYPDKETYVITHKELKDKPRIYFTGESLESLLGKLKKQTGKGIWICGGAELVSGLMEKSLIDEYHLTIMPLFLGKGIRLFREMEKEQLLKLVSMQTENGVIDCIYRKRWI</sequence>
<evidence type="ECO:0000313" key="2">
    <source>
        <dbReference type="EMBL" id="RKD28752.1"/>
    </source>
</evidence>
<dbReference type="EMBL" id="MCIA01000034">
    <property type="protein sequence ID" value="RKD28752.1"/>
    <property type="molecule type" value="Genomic_DNA"/>
</dbReference>
<feature type="domain" description="Bacterial bifunctional deaminase-reductase C-terminal" evidence="1">
    <location>
        <begin position="7"/>
        <end position="169"/>
    </location>
</feature>
<evidence type="ECO:0000259" key="1">
    <source>
        <dbReference type="Pfam" id="PF01872"/>
    </source>
</evidence>
<dbReference type="GO" id="GO:0009231">
    <property type="term" value="P:riboflavin biosynthetic process"/>
    <property type="evidence" value="ECO:0007669"/>
    <property type="project" value="InterPro"/>
</dbReference>
<gene>
    <name evidence="2" type="ORF">BET01_11045</name>
</gene>
<dbReference type="PANTHER" id="PTHR38011">
    <property type="entry name" value="DIHYDROFOLATE REDUCTASE FAMILY PROTEIN (AFU_ORTHOLOGUE AFUA_8G06820)"/>
    <property type="match status" value="1"/>
</dbReference>
<dbReference type="Pfam" id="PF01872">
    <property type="entry name" value="RibD_C"/>
    <property type="match status" value="1"/>
</dbReference>
<comment type="caution">
    <text evidence="2">The sequence shown here is derived from an EMBL/GenBank/DDBJ whole genome shotgun (WGS) entry which is preliminary data.</text>
</comment>
<dbReference type="InterPro" id="IPR024072">
    <property type="entry name" value="DHFR-like_dom_sf"/>
</dbReference>
<dbReference type="PANTHER" id="PTHR38011:SF11">
    <property type="entry name" value="2,5-DIAMINO-6-RIBOSYLAMINO-4(3H)-PYRIMIDINONE 5'-PHOSPHATE REDUCTASE"/>
    <property type="match status" value="1"/>
</dbReference>
<name>A0A419SUB3_9FIRM</name>
<accession>A0A419SUB3</accession>
<dbReference type="InterPro" id="IPR002734">
    <property type="entry name" value="RibDG_C"/>
</dbReference>
<dbReference type="SUPFAM" id="SSF53597">
    <property type="entry name" value="Dihydrofolate reductase-like"/>
    <property type="match status" value="1"/>
</dbReference>
<dbReference type="Proteomes" id="UP000284277">
    <property type="component" value="Unassembled WGS sequence"/>
</dbReference>
<dbReference type="InterPro" id="IPR050765">
    <property type="entry name" value="Riboflavin_Biosynth_HTPR"/>
</dbReference>
<dbReference type="Gene3D" id="3.40.430.10">
    <property type="entry name" value="Dihydrofolate Reductase, subunit A"/>
    <property type="match status" value="1"/>
</dbReference>